<keyword evidence="2" id="KW-1185">Reference proteome</keyword>
<evidence type="ECO:0000313" key="2">
    <source>
        <dbReference type="Proteomes" id="UP000553034"/>
    </source>
</evidence>
<dbReference type="Proteomes" id="UP000553034">
    <property type="component" value="Unassembled WGS sequence"/>
</dbReference>
<comment type="caution">
    <text evidence="1">The sequence shown here is derived from an EMBL/GenBank/DDBJ whole genome shotgun (WGS) entry which is preliminary data.</text>
</comment>
<proteinExistence type="predicted"/>
<organism evidence="1 2">
    <name type="scientific">Mesonia hippocampi</name>
    <dbReference type="NCBI Taxonomy" id="1628250"/>
    <lineage>
        <taxon>Bacteria</taxon>
        <taxon>Pseudomonadati</taxon>
        <taxon>Bacteroidota</taxon>
        <taxon>Flavobacteriia</taxon>
        <taxon>Flavobacteriales</taxon>
        <taxon>Flavobacteriaceae</taxon>
        <taxon>Mesonia</taxon>
    </lineage>
</organism>
<dbReference type="RefSeq" id="WP_183477537.1">
    <property type="nucleotide sequence ID" value="NZ_JACIFO010000005.1"/>
</dbReference>
<accession>A0A840EIM1</accession>
<reference evidence="1 2" key="1">
    <citation type="submission" date="2020-08" db="EMBL/GenBank/DDBJ databases">
        <title>Genomic Encyclopedia of Type Strains, Phase IV (KMG-IV): sequencing the most valuable type-strain genomes for metagenomic binning, comparative biology and taxonomic classification.</title>
        <authorList>
            <person name="Goeker M."/>
        </authorList>
    </citation>
    <scope>NUCLEOTIDE SEQUENCE [LARGE SCALE GENOMIC DNA]</scope>
    <source>
        <strain evidence="1 2">DSM 29568</strain>
    </source>
</reference>
<sequence>MIAKEQLKQVIDELPNQFTIDELVEKMIYLEKYGCLSNPTTDGVFVSRVEIDQAIENWFRH</sequence>
<name>A0A840EIM1_9FLAO</name>
<dbReference type="EMBL" id="JACIFO010000005">
    <property type="protein sequence ID" value="MBB4119182.1"/>
    <property type="molecule type" value="Genomic_DNA"/>
</dbReference>
<evidence type="ECO:0000313" key="1">
    <source>
        <dbReference type="EMBL" id="MBB4119182.1"/>
    </source>
</evidence>
<dbReference type="AlphaFoldDB" id="A0A840EIM1"/>
<gene>
    <name evidence="1" type="ORF">GGR32_001478</name>
</gene>
<protein>
    <submittedName>
        <fullName evidence="1">Uncharacterized protein</fullName>
    </submittedName>
</protein>